<evidence type="ECO:0000313" key="10">
    <source>
        <dbReference type="EMBL" id="RUS66981.1"/>
    </source>
</evidence>
<dbReference type="Pfam" id="PF02163">
    <property type="entry name" value="Peptidase_M50"/>
    <property type="match status" value="1"/>
</dbReference>
<evidence type="ECO:0000259" key="9">
    <source>
        <dbReference type="Pfam" id="PF02163"/>
    </source>
</evidence>
<organism evidence="10 11">
    <name type="scientific">Saezia sanguinis</name>
    <dbReference type="NCBI Taxonomy" id="1965230"/>
    <lineage>
        <taxon>Bacteria</taxon>
        <taxon>Pseudomonadati</taxon>
        <taxon>Pseudomonadota</taxon>
        <taxon>Betaproteobacteria</taxon>
        <taxon>Burkholderiales</taxon>
        <taxon>Saeziaceae</taxon>
        <taxon>Saezia</taxon>
    </lineage>
</organism>
<keyword evidence="6 8" id="KW-0472">Membrane</keyword>
<comment type="subcellular location">
    <subcellularLocation>
        <location evidence="2">Membrane</location>
        <topology evidence="2">Multi-pass membrane protein</topology>
    </subcellularLocation>
</comment>
<comment type="similarity">
    <text evidence="3">Belongs to the peptidase M50B family.</text>
</comment>
<dbReference type="GO" id="GO:0006508">
    <property type="term" value="P:proteolysis"/>
    <property type="evidence" value="ECO:0007669"/>
    <property type="project" value="InterPro"/>
</dbReference>
<evidence type="ECO:0000256" key="2">
    <source>
        <dbReference type="ARBA" id="ARBA00004141"/>
    </source>
</evidence>
<evidence type="ECO:0000256" key="1">
    <source>
        <dbReference type="ARBA" id="ARBA00001947"/>
    </source>
</evidence>
<gene>
    <name evidence="10" type="ORF">CUZ56_00918</name>
</gene>
<comment type="cofactor">
    <cofactor evidence="1">
        <name>Zn(2+)</name>
        <dbReference type="ChEBI" id="CHEBI:29105"/>
    </cofactor>
</comment>
<feature type="transmembrane region" description="Helical" evidence="8">
    <location>
        <begin position="152"/>
        <end position="173"/>
    </location>
</feature>
<dbReference type="EMBL" id="PQSP01000002">
    <property type="protein sequence ID" value="RUS66981.1"/>
    <property type="molecule type" value="Genomic_DNA"/>
</dbReference>
<dbReference type="InterPro" id="IPR008915">
    <property type="entry name" value="Peptidase_M50"/>
</dbReference>
<feature type="transmembrane region" description="Helical" evidence="8">
    <location>
        <begin position="67"/>
        <end position="89"/>
    </location>
</feature>
<dbReference type="CDD" id="cd05709">
    <property type="entry name" value="S2P-M50"/>
    <property type="match status" value="1"/>
</dbReference>
<keyword evidence="11" id="KW-1185">Reference proteome</keyword>
<dbReference type="OrthoDB" id="9782003at2"/>
<dbReference type="AlphaFoldDB" id="A0A433SE03"/>
<feature type="transmembrane region" description="Helical" evidence="8">
    <location>
        <begin position="179"/>
        <end position="201"/>
    </location>
</feature>
<reference evidence="10 11" key="1">
    <citation type="submission" date="2018-01" db="EMBL/GenBank/DDBJ databases">
        <title>Saezia sanguinis gen. nov., sp. nov., in the order Burkholderiales isolated from human blood.</title>
        <authorList>
            <person name="Medina-Pascual M.J."/>
            <person name="Valdezate S."/>
            <person name="Monzon S."/>
            <person name="Cuesta I."/>
            <person name="Carrasco G."/>
            <person name="Villalon P."/>
            <person name="Saez-Nieto J.A."/>
        </authorList>
    </citation>
    <scope>NUCLEOTIDE SEQUENCE [LARGE SCALE GENOMIC DNA]</scope>
    <source>
        <strain evidence="10 11">CNM695-12</strain>
    </source>
</reference>
<dbReference type="Proteomes" id="UP000286947">
    <property type="component" value="Unassembled WGS sequence"/>
</dbReference>
<proteinExistence type="inferred from homology"/>
<evidence type="ECO:0000256" key="5">
    <source>
        <dbReference type="ARBA" id="ARBA00022989"/>
    </source>
</evidence>
<protein>
    <recommendedName>
        <fullName evidence="9">Peptidase M50 domain-containing protein</fullName>
    </recommendedName>
</protein>
<evidence type="ECO:0000313" key="11">
    <source>
        <dbReference type="Proteomes" id="UP000286947"/>
    </source>
</evidence>
<dbReference type="RefSeq" id="WP_126978688.1">
    <property type="nucleotide sequence ID" value="NZ_PQSP01000002.1"/>
</dbReference>
<keyword evidence="4 8" id="KW-0812">Transmembrane</keyword>
<evidence type="ECO:0000256" key="8">
    <source>
        <dbReference type="SAM" id="Phobius"/>
    </source>
</evidence>
<keyword evidence="5 8" id="KW-1133">Transmembrane helix</keyword>
<feature type="transmembrane region" description="Helical" evidence="8">
    <location>
        <begin position="34"/>
        <end position="55"/>
    </location>
</feature>
<evidence type="ECO:0000256" key="6">
    <source>
        <dbReference type="ARBA" id="ARBA00023136"/>
    </source>
</evidence>
<feature type="domain" description="Peptidase M50" evidence="9">
    <location>
        <begin position="79"/>
        <end position="173"/>
    </location>
</feature>
<feature type="region of interest" description="Disordered" evidence="7">
    <location>
        <begin position="1"/>
        <end position="26"/>
    </location>
</feature>
<evidence type="ECO:0000256" key="7">
    <source>
        <dbReference type="SAM" id="MobiDB-lite"/>
    </source>
</evidence>
<name>A0A433SE03_9BURK</name>
<dbReference type="GO" id="GO:0016020">
    <property type="term" value="C:membrane"/>
    <property type="evidence" value="ECO:0007669"/>
    <property type="project" value="UniProtKB-SubCell"/>
</dbReference>
<sequence length="417" mass="45968">MNENTPLGSEPMLYPPPKRKTGAQDTSATGGNEWLFYVIWGVVLAVTTLVVALFMEGAEGARNSVPTLLGVFGFGVLLLVCFWFNVVLHEAGHCIAGSMGGRRVYIIAVGPLWFKRTPWGWRLRWYKRIQEIGGLAFMLPKVGRQPSKAEDVMYSLGGPLANFVLALVCWGLLSSGADGLWRMVLYTVMVQSLIIGVMNLLPFHVGAWRTDGQAVLDACFAPLSSLGQQITQLTALEFEGVSTRNWPQDLVPTEAQFQAAEHVTVAHLIQIFRLTHAIACRDDVQAQQCAYWFAQHYDTPELDATLQSQTALMMAIYALVMCKDVALCKAWRSHWSQDQVQVFDGSAQAYIHWLDAELALAAGNIGQAKQACVKAYGALQDCMAKSDVMQLQAYLISVVQRIDALEKDMSGGFKQAV</sequence>
<evidence type="ECO:0000256" key="4">
    <source>
        <dbReference type="ARBA" id="ARBA00022692"/>
    </source>
</evidence>
<accession>A0A433SE03</accession>
<evidence type="ECO:0000256" key="3">
    <source>
        <dbReference type="ARBA" id="ARBA00007931"/>
    </source>
</evidence>
<comment type="caution">
    <text evidence="10">The sequence shown here is derived from an EMBL/GenBank/DDBJ whole genome shotgun (WGS) entry which is preliminary data.</text>
</comment>